<feature type="region of interest" description="Disordered" evidence="2">
    <location>
        <begin position="137"/>
        <end position="157"/>
    </location>
</feature>
<name>A0A7S0LII1_9EUKA</name>
<feature type="coiled-coil region" evidence="1">
    <location>
        <begin position="103"/>
        <end position="130"/>
    </location>
</feature>
<feature type="compositionally biased region" description="Acidic residues" evidence="2">
    <location>
        <begin position="145"/>
        <end position="157"/>
    </location>
</feature>
<reference evidence="3" key="1">
    <citation type="submission" date="2021-01" db="EMBL/GenBank/DDBJ databases">
        <authorList>
            <person name="Corre E."/>
            <person name="Pelletier E."/>
            <person name="Niang G."/>
            <person name="Scheremetjew M."/>
            <person name="Finn R."/>
            <person name="Kale V."/>
            <person name="Holt S."/>
            <person name="Cochrane G."/>
            <person name="Meng A."/>
            <person name="Brown T."/>
            <person name="Cohen L."/>
        </authorList>
    </citation>
    <scope>NUCLEOTIDE SEQUENCE</scope>
    <source>
        <strain evidence="3">PLY182g</strain>
    </source>
</reference>
<evidence type="ECO:0000256" key="1">
    <source>
        <dbReference type="SAM" id="Coils"/>
    </source>
</evidence>
<keyword evidence="1" id="KW-0175">Coiled coil</keyword>
<dbReference type="AlphaFoldDB" id="A0A7S0LII1"/>
<feature type="compositionally biased region" description="Basic and acidic residues" evidence="2">
    <location>
        <begin position="212"/>
        <end position="224"/>
    </location>
</feature>
<protein>
    <submittedName>
        <fullName evidence="3">Uncharacterized protein</fullName>
    </submittedName>
</protein>
<organism evidence="3">
    <name type="scientific">Coccolithus braarudii</name>
    <dbReference type="NCBI Taxonomy" id="221442"/>
    <lineage>
        <taxon>Eukaryota</taxon>
        <taxon>Haptista</taxon>
        <taxon>Haptophyta</taxon>
        <taxon>Prymnesiophyceae</taxon>
        <taxon>Coccolithales</taxon>
        <taxon>Coccolithaceae</taxon>
        <taxon>Coccolithus</taxon>
    </lineage>
</organism>
<feature type="compositionally biased region" description="Basic residues" evidence="2">
    <location>
        <begin position="199"/>
        <end position="210"/>
    </location>
</feature>
<accession>A0A7S0LII1</accession>
<evidence type="ECO:0000256" key="2">
    <source>
        <dbReference type="SAM" id="MobiDB-lite"/>
    </source>
</evidence>
<feature type="region of interest" description="Disordered" evidence="2">
    <location>
        <begin position="176"/>
        <end position="224"/>
    </location>
</feature>
<dbReference type="EMBL" id="HBEY01035899">
    <property type="protein sequence ID" value="CAD8613749.1"/>
    <property type="molecule type" value="Transcribed_RNA"/>
</dbReference>
<proteinExistence type="predicted"/>
<gene>
    <name evidence="3" type="ORF">CPEL01642_LOCUS17129</name>
</gene>
<sequence>MWEPLNGIDSAASRDAQRRAELEEVRWASEKQAAVKDARVAEARDYERKEKQRKAQLLGAENVYRTSRVRGPLVPVPALLLQTRHEEEAARRVGMPTAAPKQYQFIKEALDALEKAYNEKEQTARQVLYERNRRRLNLDSGTGDTEAEAEAEEDIEQEDLRARLAKMSEEEFKALAMARKARADSEVGVVSQGSAPPHRPMRPHSSKGGKPKALEPKDDPDYRR</sequence>
<evidence type="ECO:0000313" key="3">
    <source>
        <dbReference type="EMBL" id="CAD8613749.1"/>
    </source>
</evidence>